<dbReference type="GO" id="GO:0003676">
    <property type="term" value="F:nucleic acid binding"/>
    <property type="evidence" value="ECO:0007669"/>
    <property type="project" value="InterPro"/>
</dbReference>
<keyword evidence="4" id="KW-1185">Reference proteome</keyword>
<evidence type="ECO:0000313" key="4">
    <source>
        <dbReference type="Proteomes" id="UP001497644"/>
    </source>
</evidence>
<dbReference type="Proteomes" id="UP001497644">
    <property type="component" value="Chromosome 15"/>
</dbReference>
<dbReference type="Gene3D" id="1.25.70.10">
    <property type="entry name" value="Transcription termination factor 3, mitochondrial"/>
    <property type="match status" value="2"/>
</dbReference>
<keyword evidence="2" id="KW-0809">Transit peptide</keyword>
<dbReference type="InterPro" id="IPR038538">
    <property type="entry name" value="MTERF_sf"/>
</dbReference>
<reference evidence="3" key="1">
    <citation type="submission" date="2024-04" db="EMBL/GenBank/DDBJ databases">
        <authorList>
            <consortium name="Molecular Ecology Group"/>
        </authorList>
    </citation>
    <scope>NUCLEOTIDE SEQUENCE</scope>
</reference>
<dbReference type="EMBL" id="OZ034838">
    <property type="protein sequence ID" value="CAL1678967.1"/>
    <property type="molecule type" value="Genomic_DNA"/>
</dbReference>
<comment type="similarity">
    <text evidence="1">Belongs to the mTERF family.</text>
</comment>
<dbReference type="SMART" id="SM00733">
    <property type="entry name" value="Mterf"/>
    <property type="match status" value="5"/>
</dbReference>
<protein>
    <recommendedName>
        <fullName evidence="5">Transcription termination factor, mitochondrial</fullName>
    </recommendedName>
</protein>
<organism evidence="3 4">
    <name type="scientific">Lasius platythorax</name>
    <dbReference type="NCBI Taxonomy" id="488582"/>
    <lineage>
        <taxon>Eukaryota</taxon>
        <taxon>Metazoa</taxon>
        <taxon>Ecdysozoa</taxon>
        <taxon>Arthropoda</taxon>
        <taxon>Hexapoda</taxon>
        <taxon>Insecta</taxon>
        <taxon>Pterygota</taxon>
        <taxon>Neoptera</taxon>
        <taxon>Endopterygota</taxon>
        <taxon>Hymenoptera</taxon>
        <taxon>Apocrita</taxon>
        <taxon>Aculeata</taxon>
        <taxon>Formicoidea</taxon>
        <taxon>Formicidae</taxon>
        <taxon>Formicinae</taxon>
        <taxon>Lasius</taxon>
        <taxon>Lasius</taxon>
    </lineage>
</organism>
<evidence type="ECO:0000313" key="3">
    <source>
        <dbReference type="EMBL" id="CAL1678967.1"/>
    </source>
</evidence>
<gene>
    <name evidence="3" type="ORF">LPLAT_LOCUS4732</name>
</gene>
<dbReference type="GO" id="GO:0006393">
    <property type="term" value="P:termination of mitochondrial transcription"/>
    <property type="evidence" value="ECO:0007669"/>
    <property type="project" value="TreeGrafter"/>
</dbReference>
<evidence type="ECO:0000256" key="2">
    <source>
        <dbReference type="ARBA" id="ARBA00022946"/>
    </source>
</evidence>
<evidence type="ECO:0000256" key="1">
    <source>
        <dbReference type="ARBA" id="ARBA00007692"/>
    </source>
</evidence>
<dbReference type="InterPro" id="IPR003690">
    <property type="entry name" value="MTERF"/>
</dbReference>
<sequence length="509" mass="60360">MARPIVQRMIINLLLKPQPQLQLLKLALPSHLKEHSLVRFISQNRLLHKDVDVLDHTCEVSNYDAYLMNYKPVVRIMVQTLKEILDTTSIETNKIIADNPQLKKRTRANILNNYYNLIDAGVQKSTIVKNAWLLTHENNRLKDKLDCIKVLNMNNDQLIPWLRLTQEELTNFVLYTQNDMGPYTYNKIEHLAHRLECSIEKLCELTVRYTFLLKIPISYIDKKLNILHEYDVSNKHILKDLWVLRYSENHIRHRCELYKDTGNLEVKTWAIRCPLRVIARAIQKNSLKRGLMRHHTSINEYLMNKLKIDEERLNLAITKSPGILRVNLLKLNRLISILHQNGITSDEILRHIRIFYFNVETVQNRIKIMKKECLVPKLAVLAVAEQSFERHIKNRHLQREILQDYQDVKEYLINKLNVDEELLEKALTRWPTILRVNVRKINQLIDLLQQNGIMGDEILRHPRVFYFNTETLRKRIEMLKEAGLPPKVSLIMYSQKNLDEYVKYKLQKL</sequence>
<accession>A0AAV2NFM7</accession>
<name>A0AAV2NFM7_9HYME</name>
<dbReference type="PANTHER" id="PTHR15437">
    <property type="entry name" value="TRANSCRIPTION TERMINATION FACTOR, MITOCHONDRIAL"/>
    <property type="match status" value="1"/>
</dbReference>
<dbReference type="GO" id="GO:0005759">
    <property type="term" value="C:mitochondrial matrix"/>
    <property type="evidence" value="ECO:0007669"/>
    <property type="project" value="TreeGrafter"/>
</dbReference>
<dbReference type="Pfam" id="PF02536">
    <property type="entry name" value="mTERF"/>
    <property type="match status" value="1"/>
</dbReference>
<proteinExistence type="inferred from homology"/>
<dbReference type="PANTHER" id="PTHR15437:SF6">
    <property type="entry name" value="TRANSCRIPTION TERMINATION FACTOR, MITOCHONDRIAL"/>
    <property type="match status" value="1"/>
</dbReference>
<dbReference type="AlphaFoldDB" id="A0AAV2NFM7"/>
<evidence type="ECO:0008006" key="5">
    <source>
        <dbReference type="Google" id="ProtNLM"/>
    </source>
</evidence>